<feature type="transmembrane region" description="Helical" evidence="1">
    <location>
        <begin position="88"/>
        <end position="113"/>
    </location>
</feature>
<keyword evidence="3" id="KW-1185">Reference proteome</keyword>
<name>A0ABS7UTV7_9BACI</name>
<reference evidence="2" key="1">
    <citation type="submission" date="2024-05" db="EMBL/GenBank/DDBJ databases">
        <title>Metabacillus sp. nov., isolated from the rhizosphere soil of tomato plants.</title>
        <authorList>
            <person name="Ma R."/>
        </authorList>
    </citation>
    <scope>NUCLEOTIDE SEQUENCE</scope>
    <source>
        <strain evidence="2">DBTR6</strain>
    </source>
</reference>
<feature type="transmembrane region" description="Helical" evidence="1">
    <location>
        <begin position="134"/>
        <end position="166"/>
    </location>
</feature>
<gene>
    <name evidence="2" type="ORF">K9V48_15255</name>
</gene>
<keyword evidence="1" id="KW-0812">Transmembrane</keyword>
<dbReference type="EMBL" id="JAIQUM010000035">
    <property type="protein sequence ID" value="MBZ5751571.1"/>
    <property type="molecule type" value="Genomic_DNA"/>
</dbReference>
<protein>
    <recommendedName>
        <fullName evidence="4">Glycerophosphoryl diester phosphodiesterase membrane domain-containing protein</fullName>
    </recommendedName>
</protein>
<feature type="transmembrane region" description="Helical" evidence="1">
    <location>
        <begin position="224"/>
        <end position="244"/>
    </location>
</feature>
<keyword evidence="1" id="KW-0472">Membrane</keyword>
<dbReference type="PANTHER" id="PTHR33133:SF1">
    <property type="entry name" value="EXPRESSED PROTEIN-RELATED"/>
    <property type="match status" value="1"/>
</dbReference>
<dbReference type="Proteomes" id="UP001165287">
    <property type="component" value="Unassembled WGS sequence"/>
</dbReference>
<evidence type="ECO:0000313" key="2">
    <source>
        <dbReference type="EMBL" id="MBZ5751571.1"/>
    </source>
</evidence>
<keyword evidence="1" id="KW-1133">Transmembrane helix</keyword>
<feature type="transmembrane region" description="Helical" evidence="1">
    <location>
        <begin position="256"/>
        <end position="279"/>
    </location>
</feature>
<feature type="transmembrane region" description="Helical" evidence="1">
    <location>
        <begin position="172"/>
        <end position="192"/>
    </location>
</feature>
<comment type="caution">
    <text evidence="2">The sequence shown here is derived from an EMBL/GenBank/DDBJ whole genome shotgun (WGS) entry which is preliminary data.</text>
</comment>
<proteinExistence type="predicted"/>
<feature type="transmembrane region" description="Helical" evidence="1">
    <location>
        <begin position="29"/>
        <end position="50"/>
    </location>
</feature>
<organism evidence="2 3">
    <name type="scientific">Metabacillus rhizolycopersici</name>
    <dbReference type="NCBI Taxonomy" id="2875709"/>
    <lineage>
        <taxon>Bacteria</taxon>
        <taxon>Bacillati</taxon>
        <taxon>Bacillota</taxon>
        <taxon>Bacilli</taxon>
        <taxon>Bacillales</taxon>
        <taxon>Bacillaceae</taxon>
        <taxon>Metabacillus</taxon>
    </lineage>
</organism>
<evidence type="ECO:0000256" key="1">
    <source>
        <dbReference type="SAM" id="Phobius"/>
    </source>
</evidence>
<evidence type="ECO:0000313" key="3">
    <source>
        <dbReference type="Proteomes" id="UP001165287"/>
    </source>
</evidence>
<dbReference type="PANTHER" id="PTHR33133">
    <property type="entry name" value="OS08G0107100 PROTEIN-RELATED"/>
    <property type="match status" value="1"/>
</dbReference>
<sequence>MNVQFNKPKGFGEILDYTFRLSKNRFSDFFLIFLFLIGPLYLLEAIILLISGTSFFRETGTGGVWYEEIISRLETTAYTGSSNIGIDIGYIIIIFASLVLLPVAQAAILLAVNHIRNNEEYTIGSVIKKAFTRFWPLFGSTILFCLIVFGIILIPAIIGFLVGIIGFESNPILSILLGVILFLGFAVGFVYLMTRWSFYFGSVTLKEGTPGFLRSWRLTRKRTWVIIGLYIIFTLIISSISGAIELSFTMFLGSSVLVTMIVNLVTLLTTMIFSVGYAVMYFDLKIRHDADDLKDMIEDYTL</sequence>
<accession>A0ABS7UTV7</accession>
<evidence type="ECO:0008006" key="4">
    <source>
        <dbReference type="Google" id="ProtNLM"/>
    </source>
</evidence>